<keyword evidence="1" id="KW-0732">Signal</keyword>
<feature type="chain" id="PRO_5041271362" evidence="1">
    <location>
        <begin position="20"/>
        <end position="413"/>
    </location>
</feature>
<name>A0AA38U5A1_9AGAR</name>
<sequence>MRLLVHLIRLRLLLSPGSSAPIQFIHVNFPPAPAPANSPAPGSIRFFHHDLHEFGPAPAPATPLFVHTHSHGYISNDITLHGHRTKDGDIVRQQRPQRSLALLISWTADMEERISFTPHVQQSRVTASQLGTMLLSVHTITQPTFDSWSEKLRYAKETAEIPQTKWHEWDTQRRLKNALTRLWELEIFLVEYVTAQGNEDKTGTVCLLFDSNPYCLKLELEMGNSIVMEGDPTLIGDATFADTKSKDDFHTFATDQRHRLPYDKNSLISEFMQEAALDDVVWEQAKIRSYLLDWNGMITEATLVVWQGEMARRVKDLEEFKKAKRVKNKKAYVKSTSRRTQQGVLQEGQWFMSMFNEYMKGNVVPTACIAAVWSDVCYKTLNRRPEAGAPYCAKVVVGIWPVADKNSHHARTG</sequence>
<evidence type="ECO:0000313" key="2">
    <source>
        <dbReference type="EMBL" id="KAJ3832471.1"/>
    </source>
</evidence>
<organism evidence="2 3">
    <name type="scientific">Lentinula raphanica</name>
    <dbReference type="NCBI Taxonomy" id="153919"/>
    <lineage>
        <taxon>Eukaryota</taxon>
        <taxon>Fungi</taxon>
        <taxon>Dikarya</taxon>
        <taxon>Basidiomycota</taxon>
        <taxon>Agaricomycotina</taxon>
        <taxon>Agaricomycetes</taxon>
        <taxon>Agaricomycetidae</taxon>
        <taxon>Agaricales</taxon>
        <taxon>Marasmiineae</taxon>
        <taxon>Omphalotaceae</taxon>
        <taxon>Lentinula</taxon>
    </lineage>
</organism>
<dbReference type="Proteomes" id="UP001163846">
    <property type="component" value="Unassembled WGS sequence"/>
</dbReference>
<evidence type="ECO:0000313" key="3">
    <source>
        <dbReference type="Proteomes" id="UP001163846"/>
    </source>
</evidence>
<reference evidence="2" key="1">
    <citation type="submission" date="2022-08" db="EMBL/GenBank/DDBJ databases">
        <authorList>
            <consortium name="DOE Joint Genome Institute"/>
            <person name="Min B."/>
            <person name="Riley R."/>
            <person name="Sierra-Patev S."/>
            <person name="Naranjo-Ortiz M."/>
            <person name="Looney B."/>
            <person name="Konkel Z."/>
            <person name="Slot J.C."/>
            <person name="Sakamoto Y."/>
            <person name="Steenwyk J.L."/>
            <person name="Rokas A."/>
            <person name="Carro J."/>
            <person name="Camarero S."/>
            <person name="Ferreira P."/>
            <person name="Molpeceres G."/>
            <person name="Ruiz-Duenas F.J."/>
            <person name="Serrano A."/>
            <person name="Henrissat B."/>
            <person name="Drula E."/>
            <person name="Hughes K.W."/>
            <person name="Mata J.L."/>
            <person name="Ishikawa N.K."/>
            <person name="Vargas-Isla R."/>
            <person name="Ushijima S."/>
            <person name="Smith C.A."/>
            <person name="Ahrendt S."/>
            <person name="Andreopoulos W."/>
            <person name="He G."/>
            <person name="Labutti K."/>
            <person name="Lipzen A."/>
            <person name="Ng V."/>
            <person name="Sandor L."/>
            <person name="Barry K."/>
            <person name="Martinez A.T."/>
            <person name="Xiao Y."/>
            <person name="Gibbons J.G."/>
            <person name="Terashima K."/>
            <person name="Hibbett D.S."/>
            <person name="Grigoriev I.V."/>
        </authorList>
    </citation>
    <scope>NUCLEOTIDE SEQUENCE</scope>
    <source>
        <strain evidence="2">TFB9207</strain>
    </source>
</reference>
<keyword evidence="3" id="KW-1185">Reference proteome</keyword>
<feature type="signal peptide" evidence="1">
    <location>
        <begin position="1"/>
        <end position="19"/>
    </location>
</feature>
<accession>A0AA38U5A1</accession>
<comment type="caution">
    <text evidence="2">The sequence shown here is derived from an EMBL/GenBank/DDBJ whole genome shotgun (WGS) entry which is preliminary data.</text>
</comment>
<protein>
    <submittedName>
        <fullName evidence="2">Uncharacterized protein</fullName>
    </submittedName>
</protein>
<evidence type="ECO:0000256" key="1">
    <source>
        <dbReference type="SAM" id="SignalP"/>
    </source>
</evidence>
<dbReference type="AlphaFoldDB" id="A0AA38U5A1"/>
<dbReference type="EMBL" id="MU806948">
    <property type="protein sequence ID" value="KAJ3832471.1"/>
    <property type="molecule type" value="Genomic_DNA"/>
</dbReference>
<gene>
    <name evidence="2" type="ORF">F5878DRAFT_713708</name>
</gene>
<proteinExistence type="predicted"/>